<proteinExistence type="predicted"/>
<reference evidence="3" key="1">
    <citation type="submission" date="2014-09" db="EMBL/GenBank/DDBJ databases">
        <authorList>
            <person name="Magalhaes I.L.F."/>
            <person name="Oliveira U."/>
            <person name="Santos F.R."/>
            <person name="Vidigal T.H.D.A."/>
            <person name="Brescovit A.D."/>
            <person name="Santos A.J."/>
        </authorList>
    </citation>
    <scope>NUCLEOTIDE SEQUENCE</scope>
    <source>
        <tissue evidence="3">Shoot tissue taken approximately 20 cm above the soil surface</tissue>
    </source>
</reference>
<sequence length="92" mass="10363">MKSCQVNHHHHHSKMSSSTSHKMFPMPSVAPLCTTKFMHSLMDSAIFPLFIAFWASAQFFCIVSHIPFMILTIGLFVLFGLVALVLVLLPLF</sequence>
<keyword evidence="2" id="KW-1133">Transmembrane helix</keyword>
<evidence type="ECO:0000313" key="3">
    <source>
        <dbReference type="EMBL" id="JAD16264.1"/>
    </source>
</evidence>
<feature type="region of interest" description="Disordered" evidence="1">
    <location>
        <begin position="1"/>
        <end position="22"/>
    </location>
</feature>
<keyword evidence="2" id="KW-0812">Transmembrane</keyword>
<evidence type="ECO:0008006" key="4">
    <source>
        <dbReference type="Google" id="ProtNLM"/>
    </source>
</evidence>
<organism evidence="3">
    <name type="scientific">Arundo donax</name>
    <name type="common">Giant reed</name>
    <name type="synonym">Donax arundinaceus</name>
    <dbReference type="NCBI Taxonomy" id="35708"/>
    <lineage>
        <taxon>Eukaryota</taxon>
        <taxon>Viridiplantae</taxon>
        <taxon>Streptophyta</taxon>
        <taxon>Embryophyta</taxon>
        <taxon>Tracheophyta</taxon>
        <taxon>Spermatophyta</taxon>
        <taxon>Magnoliopsida</taxon>
        <taxon>Liliopsida</taxon>
        <taxon>Poales</taxon>
        <taxon>Poaceae</taxon>
        <taxon>PACMAD clade</taxon>
        <taxon>Arundinoideae</taxon>
        <taxon>Arundineae</taxon>
        <taxon>Arundo</taxon>
    </lineage>
</organism>
<accession>A0A0A8XQS9</accession>
<dbReference type="EMBL" id="GBRH01281631">
    <property type="protein sequence ID" value="JAD16264.1"/>
    <property type="molecule type" value="Transcribed_RNA"/>
</dbReference>
<name>A0A0A8XQS9_ARUDO</name>
<keyword evidence="2" id="KW-0472">Membrane</keyword>
<evidence type="ECO:0000256" key="1">
    <source>
        <dbReference type="SAM" id="MobiDB-lite"/>
    </source>
</evidence>
<feature type="transmembrane region" description="Helical" evidence="2">
    <location>
        <begin position="70"/>
        <end position="91"/>
    </location>
</feature>
<feature type="transmembrane region" description="Helical" evidence="2">
    <location>
        <begin position="45"/>
        <end position="63"/>
    </location>
</feature>
<reference evidence="3" key="2">
    <citation type="journal article" date="2015" name="Data Brief">
        <title>Shoot transcriptome of the giant reed, Arundo donax.</title>
        <authorList>
            <person name="Barrero R.A."/>
            <person name="Guerrero F.D."/>
            <person name="Moolhuijzen P."/>
            <person name="Goolsby J.A."/>
            <person name="Tidwell J."/>
            <person name="Bellgard S.E."/>
            <person name="Bellgard M.I."/>
        </authorList>
    </citation>
    <scope>NUCLEOTIDE SEQUENCE</scope>
    <source>
        <tissue evidence="3">Shoot tissue taken approximately 20 cm above the soil surface</tissue>
    </source>
</reference>
<dbReference type="AlphaFoldDB" id="A0A0A8XQS9"/>
<protein>
    <recommendedName>
        <fullName evidence="4">Transmembrane protein</fullName>
    </recommendedName>
</protein>
<evidence type="ECO:0000256" key="2">
    <source>
        <dbReference type="SAM" id="Phobius"/>
    </source>
</evidence>